<evidence type="ECO:0000256" key="2">
    <source>
        <dbReference type="ARBA" id="ARBA00022803"/>
    </source>
</evidence>
<sequence length="291" mass="30670">MTLDDASRPSRIVTSTRPARHASCAVLGAVVLAAAAGCTTTTHVTPTQSSTLNHSPSTMSELRIAEVALDAGNIEMARTIFERVVKANPDSVPGLTGLGNTLYSVGDFTRAGVYFEQASRVDPDASLPLLGIARVAIRQRRFDDAIAASRKILSKTPDDPLAVSALGVSLDMKGEHATAQAVLRRGLATHPGDPLLSVNLGLSLVLGGDPRQGANVLLDVTRYPNAPAQARQNLALAYGLMGNGQAAAEILGQDLPQASVQDNLRFYEIQRKRMAQQQVSSVDTVQAGAVR</sequence>
<organism evidence="4 5">
    <name type="scientific">Robbsia betulipollinis</name>
    <dbReference type="NCBI Taxonomy" id="2981849"/>
    <lineage>
        <taxon>Bacteria</taxon>
        <taxon>Pseudomonadati</taxon>
        <taxon>Pseudomonadota</taxon>
        <taxon>Betaproteobacteria</taxon>
        <taxon>Burkholderiales</taxon>
        <taxon>Burkholderiaceae</taxon>
        <taxon>Robbsia</taxon>
    </lineage>
</organism>
<dbReference type="Proteomes" id="UP001082899">
    <property type="component" value="Unassembled WGS sequence"/>
</dbReference>
<keyword evidence="2 3" id="KW-0802">TPR repeat</keyword>
<dbReference type="SUPFAM" id="SSF48452">
    <property type="entry name" value="TPR-like"/>
    <property type="match status" value="1"/>
</dbReference>
<proteinExistence type="predicted"/>
<evidence type="ECO:0000256" key="1">
    <source>
        <dbReference type="ARBA" id="ARBA00022737"/>
    </source>
</evidence>
<keyword evidence="1" id="KW-0677">Repeat</keyword>
<dbReference type="RefSeq" id="WP_267849381.1">
    <property type="nucleotide sequence ID" value="NZ_JAPMXC010000010.1"/>
</dbReference>
<evidence type="ECO:0000256" key="3">
    <source>
        <dbReference type="PROSITE-ProRule" id="PRU00339"/>
    </source>
</evidence>
<dbReference type="EMBL" id="JAPMXC010000010">
    <property type="protein sequence ID" value="MCY0389482.1"/>
    <property type="molecule type" value="Genomic_DNA"/>
</dbReference>
<dbReference type="InterPro" id="IPR051012">
    <property type="entry name" value="CellSynth/LPSAsmb/PSIAsmb"/>
</dbReference>
<name>A0ABT3ZSR9_9BURK</name>
<reference evidence="4" key="1">
    <citation type="submission" date="2022-11" db="EMBL/GenBank/DDBJ databases">
        <title>Robbsia betulipollinis sp. nov., isolated from pollen of birch (Betula pendula).</title>
        <authorList>
            <person name="Shi H."/>
            <person name="Ambika Manirajan B."/>
            <person name="Ratering S."/>
            <person name="Geissler-Plaum R."/>
            <person name="Schnell S."/>
        </authorList>
    </citation>
    <scope>NUCLEOTIDE SEQUENCE</scope>
    <source>
        <strain evidence="4">Bb-Pol-6</strain>
    </source>
</reference>
<dbReference type="PANTHER" id="PTHR45586:SF1">
    <property type="entry name" value="LIPOPOLYSACCHARIDE ASSEMBLY PROTEIN B"/>
    <property type="match status" value="1"/>
</dbReference>
<evidence type="ECO:0000313" key="5">
    <source>
        <dbReference type="Proteomes" id="UP001082899"/>
    </source>
</evidence>
<comment type="caution">
    <text evidence="4">The sequence shown here is derived from an EMBL/GenBank/DDBJ whole genome shotgun (WGS) entry which is preliminary data.</text>
</comment>
<dbReference type="InterPro" id="IPR011990">
    <property type="entry name" value="TPR-like_helical_dom_sf"/>
</dbReference>
<feature type="repeat" description="TPR" evidence="3">
    <location>
        <begin position="92"/>
        <end position="125"/>
    </location>
</feature>
<dbReference type="Gene3D" id="1.25.40.10">
    <property type="entry name" value="Tetratricopeptide repeat domain"/>
    <property type="match status" value="1"/>
</dbReference>
<dbReference type="InterPro" id="IPR019734">
    <property type="entry name" value="TPR_rpt"/>
</dbReference>
<dbReference type="PANTHER" id="PTHR45586">
    <property type="entry name" value="TPR REPEAT-CONTAINING PROTEIN PA4667"/>
    <property type="match status" value="1"/>
</dbReference>
<protein>
    <submittedName>
        <fullName evidence="4">Tetratricopeptide repeat protein</fullName>
    </submittedName>
</protein>
<accession>A0ABT3ZSR9</accession>
<keyword evidence="5" id="KW-1185">Reference proteome</keyword>
<evidence type="ECO:0000313" key="4">
    <source>
        <dbReference type="EMBL" id="MCY0389482.1"/>
    </source>
</evidence>
<dbReference type="Pfam" id="PF14559">
    <property type="entry name" value="TPR_19"/>
    <property type="match status" value="1"/>
</dbReference>
<dbReference type="PROSITE" id="PS50005">
    <property type="entry name" value="TPR"/>
    <property type="match status" value="1"/>
</dbReference>
<gene>
    <name evidence="4" type="ORF">OVY01_20260</name>
</gene>
<dbReference type="Pfam" id="PF13174">
    <property type="entry name" value="TPR_6"/>
    <property type="match status" value="1"/>
</dbReference>
<dbReference type="SMART" id="SM00028">
    <property type="entry name" value="TPR"/>
    <property type="match status" value="5"/>
</dbReference>